<evidence type="ECO:0000259" key="15">
    <source>
        <dbReference type="PROSITE" id="PS50016"/>
    </source>
</evidence>
<evidence type="ECO:0000256" key="13">
    <source>
        <dbReference type="RuleBase" id="RU000682"/>
    </source>
</evidence>
<comment type="similarity">
    <text evidence="2">Belongs to the PHD-associated homeobox family.</text>
</comment>
<dbReference type="Pfam" id="PF00628">
    <property type="entry name" value="PHD"/>
    <property type="match status" value="1"/>
</dbReference>
<evidence type="ECO:0000256" key="8">
    <source>
        <dbReference type="ARBA" id="ARBA00023155"/>
    </source>
</evidence>
<keyword evidence="8 11" id="KW-0371">Homeobox</keyword>
<evidence type="ECO:0000313" key="18">
    <source>
        <dbReference type="Proteomes" id="UP000002009"/>
    </source>
</evidence>
<dbReference type="GO" id="GO:0005634">
    <property type="term" value="C:nucleus"/>
    <property type="evidence" value="ECO:0007669"/>
    <property type="project" value="UniProtKB-SubCell"/>
</dbReference>
<evidence type="ECO:0000256" key="3">
    <source>
        <dbReference type="ARBA" id="ARBA00022723"/>
    </source>
</evidence>
<dbReference type="STRING" id="296587.C1EG75"/>
<evidence type="ECO:0000256" key="14">
    <source>
        <dbReference type="SAM" id="MobiDB-lite"/>
    </source>
</evidence>
<evidence type="ECO:0000313" key="17">
    <source>
        <dbReference type="EMBL" id="ACO66728.1"/>
    </source>
</evidence>
<feature type="compositionally biased region" description="Basic and acidic residues" evidence="14">
    <location>
        <begin position="31"/>
        <end position="40"/>
    </location>
</feature>
<evidence type="ECO:0000256" key="6">
    <source>
        <dbReference type="ARBA" id="ARBA00023015"/>
    </source>
</evidence>
<dbReference type="InterPro" id="IPR018527">
    <property type="entry name" value="Rubredoxin_Fe_BS"/>
</dbReference>
<feature type="region of interest" description="Disordered" evidence="14">
    <location>
        <begin position="1"/>
        <end position="83"/>
    </location>
</feature>
<dbReference type="FunCoup" id="C1EG75">
    <property type="interactions" value="195"/>
</dbReference>
<feature type="compositionally biased region" description="Acidic residues" evidence="14">
    <location>
        <begin position="267"/>
        <end position="296"/>
    </location>
</feature>
<feature type="domain" description="PHD-type" evidence="15">
    <location>
        <begin position="158"/>
        <end position="212"/>
    </location>
</feature>
<dbReference type="GO" id="GO:0003677">
    <property type="term" value="F:DNA binding"/>
    <property type="evidence" value="ECO:0007669"/>
    <property type="project" value="UniProtKB-UniRule"/>
</dbReference>
<feature type="compositionally biased region" description="Basic residues" evidence="14">
    <location>
        <begin position="422"/>
        <end position="433"/>
    </location>
</feature>
<evidence type="ECO:0000256" key="1">
    <source>
        <dbReference type="ARBA" id="ARBA00004123"/>
    </source>
</evidence>
<dbReference type="OrthoDB" id="1903104at2759"/>
<dbReference type="Proteomes" id="UP000002009">
    <property type="component" value="Chromosome 13"/>
</dbReference>
<keyword evidence="3" id="KW-0479">Metal-binding</keyword>
<evidence type="ECO:0000256" key="11">
    <source>
        <dbReference type="PROSITE-ProRule" id="PRU00108"/>
    </source>
</evidence>
<keyword evidence="10 11" id="KW-0539">Nucleus</keyword>
<feature type="region of interest" description="Disordered" evidence="14">
    <location>
        <begin position="482"/>
        <end position="504"/>
    </location>
</feature>
<evidence type="ECO:0000256" key="2">
    <source>
        <dbReference type="ARBA" id="ARBA00007427"/>
    </source>
</evidence>
<dbReference type="InParanoid" id="C1EG75"/>
<keyword evidence="18" id="KW-1185">Reference proteome</keyword>
<dbReference type="InterPro" id="IPR045876">
    <property type="entry name" value="PRHA-like_PHD-finger"/>
</dbReference>
<feature type="compositionally biased region" description="Basic residues" evidence="14">
    <location>
        <begin position="55"/>
        <end position="70"/>
    </location>
</feature>
<dbReference type="KEGG" id="mis:MICPUN_63537"/>
<dbReference type="AlphaFoldDB" id="C1EG75"/>
<dbReference type="PROSITE" id="PS50016">
    <property type="entry name" value="ZF_PHD_2"/>
    <property type="match status" value="1"/>
</dbReference>
<dbReference type="PROSITE" id="PS50071">
    <property type="entry name" value="HOMEOBOX_2"/>
    <property type="match status" value="1"/>
</dbReference>
<feature type="compositionally biased region" description="Acidic residues" evidence="14">
    <location>
        <begin position="348"/>
        <end position="361"/>
    </location>
</feature>
<keyword evidence="5" id="KW-0862">Zinc</keyword>
<dbReference type="PROSITE" id="PS00202">
    <property type="entry name" value="RUBREDOXIN"/>
    <property type="match status" value="1"/>
</dbReference>
<proteinExistence type="inferred from homology"/>
<protein>
    <submittedName>
        <fullName evidence="17">Uncharacterized protein</fullName>
    </submittedName>
</protein>
<dbReference type="Gene3D" id="3.30.40.10">
    <property type="entry name" value="Zinc/RING finger domain, C3HC4 (zinc finger)"/>
    <property type="match status" value="1"/>
</dbReference>
<dbReference type="SUPFAM" id="SSF46689">
    <property type="entry name" value="Homeodomain-like"/>
    <property type="match status" value="1"/>
</dbReference>
<name>C1EG75_MICCC</name>
<keyword evidence="9" id="KW-0804">Transcription</keyword>
<evidence type="ECO:0000256" key="12">
    <source>
        <dbReference type="PROSITE-ProRule" id="PRU00146"/>
    </source>
</evidence>
<dbReference type="eggNOG" id="KOG4299">
    <property type="taxonomic scope" value="Eukaryota"/>
</dbReference>
<dbReference type="InterPro" id="IPR019787">
    <property type="entry name" value="Znf_PHD-finger"/>
</dbReference>
<evidence type="ECO:0000256" key="7">
    <source>
        <dbReference type="ARBA" id="ARBA00023125"/>
    </source>
</evidence>
<dbReference type="CDD" id="cd15504">
    <property type="entry name" value="PHD_PRHA_like"/>
    <property type="match status" value="1"/>
</dbReference>
<dbReference type="GO" id="GO:0003682">
    <property type="term" value="F:chromatin binding"/>
    <property type="evidence" value="ECO:0007669"/>
    <property type="project" value="TreeGrafter"/>
</dbReference>
<dbReference type="InterPro" id="IPR009057">
    <property type="entry name" value="Homeodomain-like_sf"/>
</dbReference>
<feature type="DNA-binding region" description="Homeobox" evidence="11">
    <location>
        <begin position="443"/>
        <end position="493"/>
    </location>
</feature>
<dbReference type="OMA" id="EDWGPAK"/>
<feature type="compositionally biased region" description="Basic and acidic residues" evidence="14">
    <location>
        <begin position="337"/>
        <end position="346"/>
    </location>
</feature>
<dbReference type="GO" id="GO:0045814">
    <property type="term" value="P:negative regulation of gene expression, epigenetic"/>
    <property type="evidence" value="ECO:0007669"/>
    <property type="project" value="TreeGrafter"/>
</dbReference>
<dbReference type="RefSeq" id="XP_002505470.1">
    <property type="nucleotide sequence ID" value="XM_002505424.1"/>
</dbReference>
<reference evidence="17 18" key="1">
    <citation type="journal article" date="2009" name="Science">
        <title>Green evolution and dynamic adaptations revealed by genomes of the marine picoeukaryotes Micromonas.</title>
        <authorList>
            <person name="Worden A.Z."/>
            <person name="Lee J.H."/>
            <person name="Mock T."/>
            <person name="Rouze P."/>
            <person name="Simmons M.P."/>
            <person name="Aerts A.L."/>
            <person name="Allen A.E."/>
            <person name="Cuvelier M.L."/>
            <person name="Derelle E."/>
            <person name="Everett M.V."/>
            <person name="Foulon E."/>
            <person name="Grimwood J."/>
            <person name="Gundlach H."/>
            <person name="Henrissat B."/>
            <person name="Napoli C."/>
            <person name="McDonald S.M."/>
            <person name="Parker M.S."/>
            <person name="Rombauts S."/>
            <person name="Salamov A."/>
            <person name="Von Dassow P."/>
            <person name="Badger J.H."/>
            <person name="Coutinho P.M."/>
            <person name="Demir E."/>
            <person name="Dubchak I."/>
            <person name="Gentemann C."/>
            <person name="Eikrem W."/>
            <person name="Gready J.E."/>
            <person name="John U."/>
            <person name="Lanier W."/>
            <person name="Lindquist E.A."/>
            <person name="Lucas S."/>
            <person name="Mayer K.F."/>
            <person name="Moreau H."/>
            <person name="Not F."/>
            <person name="Otillar R."/>
            <person name="Panaud O."/>
            <person name="Pangilinan J."/>
            <person name="Paulsen I."/>
            <person name="Piegu B."/>
            <person name="Poliakov A."/>
            <person name="Robbens S."/>
            <person name="Schmutz J."/>
            <person name="Toulza E."/>
            <person name="Wyss T."/>
            <person name="Zelensky A."/>
            <person name="Zhou K."/>
            <person name="Armbrust E.V."/>
            <person name="Bhattacharya D."/>
            <person name="Goodenough U.W."/>
            <person name="Van de Peer Y."/>
            <person name="Grigoriev I.V."/>
        </authorList>
    </citation>
    <scope>NUCLEOTIDE SEQUENCE [LARGE SCALE GENOMIC DNA]</scope>
    <source>
        <strain evidence="18">RCC299 / NOUM17</strain>
    </source>
</reference>
<dbReference type="InterPro" id="IPR011011">
    <property type="entry name" value="Znf_FYVE_PHD"/>
</dbReference>
<dbReference type="Pfam" id="PF00046">
    <property type="entry name" value="Homeodomain"/>
    <property type="match status" value="1"/>
</dbReference>
<dbReference type="Gene3D" id="1.10.10.60">
    <property type="entry name" value="Homeodomain-like"/>
    <property type="match status" value="1"/>
</dbReference>
<keyword evidence="6" id="KW-0805">Transcription regulation</keyword>
<accession>C1EG75</accession>
<dbReference type="PROSITE" id="PS01359">
    <property type="entry name" value="ZF_PHD_1"/>
    <property type="match status" value="1"/>
</dbReference>
<dbReference type="CDD" id="cd00086">
    <property type="entry name" value="homeodomain"/>
    <property type="match status" value="1"/>
</dbReference>
<dbReference type="SUPFAM" id="SSF57903">
    <property type="entry name" value="FYVE/PHD zinc finger"/>
    <property type="match status" value="1"/>
</dbReference>
<dbReference type="InterPro" id="IPR019786">
    <property type="entry name" value="Zinc_finger_PHD-type_CS"/>
</dbReference>
<feature type="compositionally biased region" description="Basic and acidic residues" evidence="14">
    <location>
        <begin position="374"/>
        <end position="389"/>
    </location>
</feature>
<feature type="region of interest" description="Disordered" evidence="14">
    <location>
        <begin position="242"/>
        <end position="447"/>
    </location>
</feature>
<dbReference type="GeneID" id="8248645"/>
<sequence>MRTPPRRASRNSGSGFGKRIKVAKKPFSPEPAEKKRKENKSASAGSRDGDGDGKKSRRGRATGQGRRRNGKAKDDEPVNKLSTIRREQHHIDAYEMDGWKGASREKLRPADEIRKSQVKIFNCKLKVRDMFRDIDMDTGEVSFRDRIEEDTGEVDVEDVVCARCADGDATDENDILICDGYCDRAFHQRCVVPPVKADEIPDEWLCPLCDARVDCFYTLNADFDLELDAADASWRDVFPTEAELDSKKEGPGQENERRADKGKGLLDEDWGSDESGDEDFAEGADGDDGDDDDDEPLSGSARSGSDSDSDGDSGERRRVRDAMNAEAEVCVGKRRRTAVDYRKLNDEMFGEGEAFEGEAEDERVGGWGPSSPGRSKDAAAKRGRRGEGRSRRRSSATDAEGRGAAGGSKVRVNSKPSTPASPRRKQSPAKKRTGAPPPKKFSDSVRAALEASFNANNFPSHHEMASIGGSIGLTDHQVKVWFQNRRRPKKPRAAEQNGTPAKSP</sequence>
<evidence type="ECO:0000256" key="5">
    <source>
        <dbReference type="ARBA" id="ARBA00022833"/>
    </source>
</evidence>
<dbReference type="SMART" id="SM00389">
    <property type="entry name" value="HOX"/>
    <property type="match status" value="1"/>
</dbReference>
<comment type="subcellular location">
    <subcellularLocation>
        <location evidence="1 11 13">Nucleus</location>
    </subcellularLocation>
</comment>
<keyword evidence="7 11" id="KW-0238">DNA-binding</keyword>
<evidence type="ECO:0000256" key="9">
    <source>
        <dbReference type="ARBA" id="ARBA00023163"/>
    </source>
</evidence>
<dbReference type="InterPro" id="IPR013083">
    <property type="entry name" value="Znf_RING/FYVE/PHD"/>
</dbReference>
<gene>
    <name evidence="17" type="ORF">MICPUN_63537</name>
</gene>
<evidence type="ECO:0000256" key="10">
    <source>
        <dbReference type="ARBA" id="ARBA00023242"/>
    </source>
</evidence>
<feature type="compositionally biased region" description="Basic and acidic residues" evidence="14">
    <location>
        <begin position="71"/>
        <end position="83"/>
    </location>
</feature>
<dbReference type="GO" id="GO:0008270">
    <property type="term" value="F:zinc ion binding"/>
    <property type="evidence" value="ECO:0007669"/>
    <property type="project" value="UniProtKB-KW"/>
</dbReference>
<feature type="compositionally biased region" description="Basic and acidic residues" evidence="14">
    <location>
        <begin position="313"/>
        <end position="323"/>
    </location>
</feature>
<organism evidence="17 18">
    <name type="scientific">Micromonas commoda (strain RCC299 / NOUM17 / CCMP2709)</name>
    <name type="common">Picoplanktonic green alga</name>
    <dbReference type="NCBI Taxonomy" id="296587"/>
    <lineage>
        <taxon>Eukaryota</taxon>
        <taxon>Viridiplantae</taxon>
        <taxon>Chlorophyta</taxon>
        <taxon>Mamiellophyceae</taxon>
        <taxon>Mamiellales</taxon>
        <taxon>Mamiellaceae</taxon>
        <taxon>Micromonas</taxon>
    </lineage>
</organism>
<dbReference type="PANTHER" id="PTHR12628:SF10">
    <property type="entry name" value="HOMEOBOX DOMAIN-CONTAINING PROTEIN"/>
    <property type="match status" value="1"/>
</dbReference>
<keyword evidence="4 12" id="KW-0863">Zinc-finger</keyword>
<dbReference type="PANTHER" id="PTHR12628">
    <property type="entry name" value="POLYCOMB-LIKE TRANSCRIPTION FACTOR"/>
    <property type="match status" value="1"/>
</dbReference>
<dbReference type="SMART" id="SM00249">
    <property type="entry name" value="PHD"/>
    <property type="match status" value="1"/>
</dbReference>
<dbReference type="InterPro" id="IPR001965">
    <property type="entry name" value="Znf_PHD"/>
</dbReference>
<feature type="domain" description="Homeobox" evidence="16">
    <location>
        <begin position="441"/>
        <end position="492"/>
    </location>
</feature>
<evidence type="ECO:0000256" key="4">
    <source>
        <dbReference type="ARBA" id="ARBA00022771"/>
    </source>
</evidence>
<feature type="compositionally biased region" description="Basic and acidic residues" evidence="14">
    <location>
        <begin position="244"/>
        <end position="266"/>
    </location>
</feature>
<dbReference type="EMBL" id="CP001331">
    <property type="protein sequence ID" value="ACO66728.1"/>
    <property type="molecule type" value="Genomic_DNA"/>
</dbReference>
<dbReference type="InterPro" id="IPR001356">
    <property type="entry name" value="HD"/>
</dbReference>
<evidence type="ECO:0000259" key="16">
    <source>
        <dbReference type="PROSITE" id="PS50071"/>
    </source>
</evidence>